<dbReference type="RefSeq" id="WP_211940043.1">
    <property type="nucleotide sequence ID" value="NZ_CP073078.1"/>
</dbReference>
<name>A0A975G3P4_9CAUL</name>
<keyword evidence="1" id="KW-0472">Membrane</keyword>
<keyword evidence="1" id="KW-0812">Transmembrane</keyword>
<feature type="transmembrane region" description="Helical" evidence="1">
    <location>
        <begin position="125"/>
        <end position="143"/>
    </location>
</feature>
<accession>A0A975G3P4</accession>
<feature type="transmembrane region" description="Helical" evidence="1">
    <location>
        <begin position="231"/>
        <end position="255"/>
    </location>
</feature>
<keyword evidence="3" id="KW-1185">Reference proteome</keyword>
<feature type="transmembrane region" description="Helical" evidence="1">
    <location>
        <begin position="70"/>
        <end position="90"/>
    </location>
</feature>
<feature type="transmembrane region" description="Helical" evidence="1">
    <location>
        <begin position="6"/>
        <end position="23"/>
    </location>
</feature>
<dbReference type="KEGG" id="caul:KCG34_09070"/>
<feature type="transmembrane region" description="Helical" evidence="1">
    <location>
        <begin position="155"/>
        <end position="174"/>
    </location>
</feature>
<protein>
    <submittedName>
        <fullName evidence="2">DMT family transporter</fullName>
    </submittedName>
</protein>
<proteinExistence type="predicted"/>
<dbReference type="SUPFAM" id="SSF103481">
    <property type="entry name" value="Multidrug resistance efflux transporter EmrE"/>
    <property type="match status" value="2"/>
</dbReference>
<dbReference type="InterPro" id="IPR037185">
    <property type="entry name" value="EmrE-like"/>
</dbReference>
<keyword evidence="1" id="KW-1133">Transmembrane helix</keyword>
<sequence>MLNFLWIPATVLASGFQVARNGLQRSLMPQTGPWGATLVRFLFGLPFSILFALVAQALAPAARPHLTPAFWQAAVTGALAQVLATAALLVAMRRAGFAVGTSLQQSSLPLAALIGLAVYHDHLSPLAWGGVAVTTAGLLVLTWPKGATGEQPLSGAAFGLLSGLFFGFSLNAFRHASLAMEPQHPIYSAVASVVVVQAMQALGLLIWLGLRDRKALAAVFRSWRQSLGAGLCGACASAGWFIALALSAAAPVRAVGVVEAPMAAIAGRRFFSERLHPRQIAAGGAVLIGVLLTTLN</sequence>
<feature type="transmembrane region" description="Helical" evidence="1">
    <location>
        <begin position="97"/>
        <end position="119"/>
    </location>
</feature>
<dbReference type="AlphaFoldDB" id="A0A975G3P4"/>
<dbReference type="EMBL" id="CP073078">
    <property type="protein sequence ID" value="QUD89992.1"/>
    <property type="molecule type" value="Genomic_DNA"/>
</dbReference>
<reference evidence="2" key="1">
    <citation type="submission" date="2021-04" db="EMBL/GenBank/DDBJ databases">
        <title>The complete genome sequence of Caulobacter sp. S6.</title>
        <authorList>
            <person name="Tang Y."/>
            <person name="Ouyang W."/>
            <person name="Liu Q."/>
            <person name="Huang B."/>
            <person name="Guo Z."/>
            <person name="Lei P."/>
        </authorList>
    </citation>
    <scope>NUCLEOTIDE SEQUENCE</scope>
    <source>
        <strain evidence="2">S6</strain>
    </source>
</reference>
<organism evidence="2 3">
    <name type="scientific">Phenylobacterium montanum</name>
    <dbReference type="NCBI Taxonomy" id="2823693"/>
    <lineage>
        <taxon>Bacteria</taxon>
        <taxon>Pseudomonadati</taxon>
        <taxon>Pseudomonadota</taxon>
        <taxon>Alphaproteobacteria</taxon>
        <taxon>Caulobacterales</taxon>
        <taxon>Caulobacteraceae</taxon>
        <taxon>Phenylobacterium</taxon>
    </lineage>
</organism>
<evidence type="ECO:0000313" key="2">
    <source>
        <dbReference type="EMBL" id="QUD89992.1"/>
    </source>
</evidence>
<gene>
    <name evidence="2" type="ORF">KCG34_09070</name>
</gene>
<feature type="transmembrane region" description="Helical" evidence="1">
    <location>
        <begin position="186"/>
        <end position="210"/>
    </location>
</feature>
<dbReference type="Proteomes" id="UP000676409">
    <property type="component" value="Chromosome"/>
</dbReference>
<evidence type="ECO:0000256" key="1">
    <source>
        <dbReference type="SAM" id="Phobius"/>
    </source>
</evidence>
<feature type="transmembrane region" description="Helical" evidence="1">
    <location>
        <begin position="35"/>
        <end position="58"/>
    </location>
</feature>
<evidence type="ECO:0000313" key="3">
    <source>
        <dbReference type="Proteomes" id="UP000676409"/>
    </source>
</evidence>